<sequence length="128" mass="14556">MLRTPPAPMPLDLPTSHFDEKKDTIVIAPPRYESEARVFWDIEHSAVDDGDEWDNRTWRRADVFDCLLYAFIAINTLLWPAVIWAYSGDWNMPPDSVWHLGESPGVVDDVLGIARICTGGVCRWTAVQ</sequence>
<evidence type="ECO:0000313" key="2">
    <source>
        <dbReference type="EMBL" id="KAL1408862.1"/>
    </source>
</evidence>
<comment type="caution">
    <text evidence="2">The sequence shown here is derived from an EMBL/GenBank/DDBJ whole genome shotgun (WGS) entry which is preliminary data.</text>
</comment>
<dbReference type="GeneID" id="95986719"/>
<name>A0ABR3Q339_9TREE</name>
<gene>
    <name evidence="2" type="ORF">Q8F55_005676</name>
</gene>
<proteinExistence type="predicted"/>
<keyword evidence="1" id="KW-1133">Transmembrane helix</keyword>
<protein>
    <submittedName>
        <fullName evidence="2">Uncharacterized protein</fullName>
    </submittedName>
</protein>
<dbReference type="RefSeq" id="XP_069208806.1">
    <property type="nucleotide sequence ID" value="XM_069354164.1"/>
</dbReference>
<feature type="transmembrane region" description="Helical" evidence="1">
    <location>
        <begin position="66"/>
        <end position="86"/>
    </location>
</feature>
<organism evidence="2 3">
    <name type="scientific">Vanrija albida</name>
    <dbReference type="NCBI Taxonomy" id="181172"/>
    <lineage>
        <taxon>Eukaryota</taxon>
        <taxon>Fungi</taxon>
        <taxon>Dikarya</taxon>
        <taxon>Basidiomycota</taxon>
        <taxon>Agaricomycotina</taxon>
        <taxon>Tremellomycetes</taxon>
        <taxon>Trichosporonales</taxon>
        <taxon>Trichosporonaceae</taxon>
        <taxon>Vanrija</taxon>
    </lineage>
</organism>
<evidence type="ECO:0000256" key="1">
    <source>
        <dbReference type="SAM" id="Phobius"/>
    </source>
</evidence>
<dbReference type="Proteomes" id="UP001565368">
    <property type="component" value="Unassembled WGS sequence"/>
</dbReference>
<keyword evidence="1" id="KW-0812">Transmembrane</keyword>
<keyword evidence="1" id="KW-0472">Membrane</keyword>
<keyword evidence="3" id="KW-1185">Reference proteome</keyword>
<dbReference type="EMBL" id="JBBXJM010000004">
    <property type="protein sequence ID" value="KAL1408862.1"/>
    <property type="molecule type" value="Genomic_DNA"/>
</dbReference>
<accession>A0ABR3Q339</accession>
<evidence type="ECO:0000313" key="3">
    <source>
        <dbReference type="Proteomes" id="UP001565368"/>
    </source>
</evidence>
<reference evidence="2 3" key="1">
    <citation type="submission" date="2023-08" db="EMBL/GenBank/DDBJ databases">
        <title>Annotated Genome Sequence of Vanrija albida AlHP1.</title>
        <authorList>
            <person name="Herzog R."/>
        </authorList>
    </citation>
    <scope>NUCLEOTIDE SEQUENCE [LARGE SCALE GENOMIC DNA]</scope>
    <source>
        <strain evidence="2 3">AlHP1</strain>
    </source>
</reference>